<dbReference type="Proteomes" id="UP000184356">
    <property type="component" value="Unassembled WGS sequence"/>
</dbReference>
<dbReference type="AlphaFoldDB" id="A0A1L9T7Q7"/>
<protein>
    <submittedName>
        <fullName evidence="2">Uncharacterized protein</fullName>
    </submittedName>
</protein>
<dbReference type="EMBL" id="KV878592">
    <property type="protein sequence ID" value="OJJ55411.1"/>
    <property type="molecule type" value="Genomic_DNA"/>
</dbReference>
<evidence type="ECO:0000313" key="3">
    <source>
        <dbReference type="Proteomes" id="UP000184356"/>
    </source>
</evidence>
<gene>
    <name evidence="2" type="ORF">ASPSYDRAFT_34340</name>
</gene>
<dbReference type="RefSeq" id="XP_040699217.1">
    <property type="nucleotide sequence ID" value="XM_040845231.1"/>
</dbReference>
<accession>A0A1L9T7Q7</accession>
<organism evidence="2 3">
    <name type="scientific">Aspergillus sydowii CBS 593.65</name>
    <dbReference type="NCBI Taxonomy" id="1036612"/>
    <lineage>
        <taxon>Eukaryota</taxon>
        <taxon>Fungi</taxon>
        <taxon>Dikarya</taxon>
        <taxon>Ascomycota</taxon>
        <taxon>Pezizomycotina</taxon>
        <taxon>Eurotiomycetes</taxon>
        <taxon>Eurotiomycetidae</taxon>
        <taxon>Eurotiales</taxon>
        <taxon>Aspergillaceae</taxon>
        <taxon>Aspergillus</taxon>
        <taxon>Aspergillus subgen. Nidulantes</taxon>
    </lineage>
</organism>
<sequence length="110" mass="12571">MGKDDVMVKVRSLLHPSRKESEAVDSGTIVSLTEKSPKPSQQPREGVDVPYNAKAIPVIPWTDTLPRPDELTLRHVCREFYKENILEYALWDVVGGAKWRLDKIGYCLEY</sequence>
<dbReference type="GeneID" id="63761304"/>
<evidence type="ECO:0000313" key="2">
    <source>
        <dbReference type="EMBL" id="OJJ55411.1"/>
    </source>
</evidence>
<proteinExistence type="predicted"/>
<dbReference type="OrthoDB" id="4504060at2759"/>
<evidence type="ECO:0000256" key="1">
    <source>
        <dbReference type="SAM" id="MobiDB-lite"/>
    </source>
</evidence>
<dbReference type="VEuPathDB" id="FungiDB:ASPSYDRAFT_34340"/>
<feature type="region of interest" description="Disordered" evidence="1">
    <location>
        <begin position="17"/>
        <end position="48"/>
    </location>
</feature>
<reference evidence="3" key="1">
    <citation type="journal article" date="2017" name="Genome Biol.">
        <title>Comparative genomics reveals high biological diversity and specific adaptations in the industrially and medically important fungal genus Aspergillus.</title>
        <authorList>
            <person name="de Vries R.P."/>
            <person name="Riley R."/>
            <person name="Wiebenga A."/>
            <person name="Aguilar-Osorio G."/>
            <person name="Amillis S."/>
            <person name="Uchima C.A."/>
            <person name="Anderluh G."/>
            <person name="Asadollahi M."/>
            <person name="Askin M."/>
            <person name="Barry K."/>
            <person name="Battaglia E."/>
            <person name="Bayram O."/>
            <person name="Benocci T."/>
            <person name="Braus-Stromeyer S.A."/>
            <person name="Caldana C."/>
            <person name="Canovas D."/>
            <person name="Cerqueira G.C."/>
            <person name="Chen F."/>
            <person name="Chen W."/>
            <person name="Choi C."/>
            <person name="Clum A."/>
            <person name="Dos Santos R.A."/>
            <person name="Damasio A.R."/>
            <person name="Diallinas G."/>
            <person name="Emri T."/>
            <person name="Fekete E."/>
            <person name="Flipphi M."/>
            <person name="Freyberg S."/>
            <person name="Gallo A."/>
            <person name="Gournas C."/>
            <person name="Habgood R."/>
            <person name="Hainaut M."/>
            <person name="Harispe M.L."/>
            <person name="Henrissat B."/>
            <person name="Hilden K.S."/>
            <person name="Hope R."/>
            <person name="Hossain A."/>
            <person name="Karabika E."/>
            <person name="Karaffa L."/>
            <person name="Karanyi Z."/>
            <person name="Krasevec N."/>
            <person name="Kuo A."/>
            <person name="Kusch H."/>
            <person name="LaButti K."/>
            <person name="Lagendijk E.L."/>
            <person name="Lapidus A."/>
            <person name="Levasseur A."/>
            <person name="Lindquist E."/>
            <person name="Lipzen A."/>
            <person name="Logrieco A.F."/>
            <person name="MacCabe A."/>
            <person name="Maekelae M.R."/>
            <person name="Malavazi I."/>
            <person name="Melin P."/>
            <person name="Meyer V."/>
            <person name="Mielnichuk N."/>
            <person name="Miskei M."/>
            <person name="Molnar A.P."/>
            <person name="Mule G."/>
            <person name="Ngan C.Y."/>
            <person name="Orejas M."/>
            <person name="Orosz E."/>
            <person name="Ouedraogo J.P."/>
            <person name="Overkamp K.M."/>
            <person name="Park H.-S."/>
            <person name="Perrone G."/>
            <person name="Piumi F."/>
            <person name="Punt P.J."/>
            <person name="Ram A.F."/>
            <person name="Ramon A."/>
            <person name="Rauscher S."/>
            <person name="Record E."/>
            <person name="Riano-Pachon D.M."/>
            <person name="Robert V."/>
            <person name="Roehrig J."/>
            <person name="Ruller R."/>
            <person name="Salamov A."/>
            <person name="Salih N.S."/>
            <person name="Samson R.A."/>
            <person name="Sandor E."/>
            <person name="Sanguinetti M."/>
            <person name="Schuetze T."/>
            <person name="Sepcic K."/>
            <person name="Shelest E."/>
            <person name="Sherlock G."/>
            <person name="Sophianopoulou V."/>
            <person name="Squina F.M."/>
            <person name="Sun H."/>
            <person name="Susca A."/>
            <person name="Todd R.B."/>
            <person name="Tsang A."/>
            <person name="Unkles S.E."/>
            <person name="van de Wiele N."/>
            <person name="van Rossen-Uffink D."/>
            <person name="Oliveira J.V."/>
            <person name="Vesth T.C."/>
            <person name="Visser J."/>
            <person name="Yu J.-H."/>
            <person name="Zhou M."/>
            <person name="Andersen M.R."/>
            <person name="Archer D.B."/>
            <person name="Baker S.E."/>
            <person name="Benoit I."/>
            <person name="Brakhage A.A."/>
            <person name="Braus G.H."/>
            <person name="Fischer R."/>
            <person name="Frisvad J.C."/>
            <person name="Goldman G.H."/>
            <person name="Houbraken J."/>
            <person name="Oakley B."/>
            <person name="Pocsi I."/>
            <person name="Scazzocchio C."/>
            <person name="Seiboth B."/>
            <person name="vanKuyk P.A."/>
            <person name="Wortman J."/>
            <person name="Dyer P.S."/>
            <person name="Grigoriev I.V."/>
        </authorList>
    </citation>
    <scope>NUCLEOTIDE SEQUENCE [LARGE SCALE GENOMIC DNA]</scope>
    <source>
        <strain evidence="3">CBS 593.65</strain>
    </source>
</reference>
<keyword evidence="3" id="KW-1185">Reference proteome</keyword>
<name>A0A1L9T7Q7_9EURO</name>
<feature type="compositionally biased region" description="Polar residues" evidence="1">
    <location>
        <begin position="28"/>
        <end position="43"/>
    </location>
</feature>